<dbReference type="SMART" id="SM00267">
    <property type="entry name" value="GGDEF"/>
    <property type="match status" value="1"/>
</dbReference>
<dbReference type="InterPro" id="IPR050469">
    <property type="entry name" value="Diguanylate_Cyclase"/>
</dbReference>
<accession>A0A8T8HXE5</accession>
<dbReference type="Proteomes" id="UP000671828">
    <property type="component" value="Chromosome"/>
</dbReference>
<dbReference type="PROSITE" id="PS50887">
    <property type="entry name" value="GGDEF"/>
    <property type="match status" value="1"/>
</dbReference>
<evidence type="ECO:0000313" key="3">
    <source>
        <dbReference type="EMBL" id="QTR03158.1"/>
    </source>
</evidence>
<dbReference type="CDD" id="cd01949">
    <property type="entry name" value="GGDEF"/>
    <property type="match status" value="1"/>
</dbReference>
<dbReference type="EMBL" id="JAFBCL010000001">
    <property type="protein sequence ID" value="MBM7814883.1"/>
    <property type="molecule type" value="Genomic_DNA"/>
</dbReference>
<gene>
    <name evidence="3" type="ORF">J7S33_30060</name>
    <name evidence="2" type="ORF">JOE68_005748</name>
</gene>
<dbReference type="Proteomes" id="UP001195724">
    <property type="component" value="Unassembled WGS sequence"/>
</dbReference>
<dbReference type="GO" id="GO:0052621">
    <property type="term" value="F:diguanylate cyclase activity"/>
    <property type="evidence" value="ECO:0007669"/>
    <property type="project" value="TreeGrafter"/>
</dbReference>
<dbReference type="NCBIfam" id="TIGR00254">
    <property type="entry name" value="GGDEF"/>
    <property type="match status" value="1"/>
</dbReference>
<dbReference type="RefSeq" id="WP_204845469.1">
    <property type="nucleotide sequence ID" value="NZ_JAFBCL010000001.1"/>
</dbReference>
<sequence>MIDTTRSNDDAGGRDAARCGLLAGLRRLAARRSRRRSPASGQCCPACGTPLESRWTLDGHTGLLVWGAWQDDADAALAWARRADRQCALLLVDLDRFKTINDSHGHLAGDAVLTAVADVLRSATRRGDVVGRYGGDEFVVLLAPADAAEASRIARRVTRGIRELVVPVTTTAGEVVAVDRLSASVGLALADEGTDLRCLLLRADAALLSAKRHEDDHVVRSIADAPRPRSWRRAAHG</sequence>
<dbReference type="InterPro" id="IPR000160">
    <property type="entry name" value="GGDEF_dom"/>
</dbReference>
<dbReference type="PANTHER" id="PTHR45138:SF9">
    <property type="entry name" value="DIGUANYLATE CYCLASE DGCM-RELATED"/>
    <property type="match status" value="1"/>
</dbReference>
<dbReference type="PANTHER" id="PTHR45138">
    <property type="entry name" value="REGULATORY COMPONENTS OF SENSORY TRANSDUCTION SYSTEM"/>
    <property type="match status" value="1"/>
</dbReference>
<dbReference type="InterPro" id="IPR029787">
    <property type="entry name" value="Nucleotide_cyclase"/>
</dbReference>
<organism evidence="3 4">
    <name type="scientific">Saccharothrix algeriensis</name>
    <dbReference type="NCBI Taxonomy" id="173560"/>
    <lineage>
        <taxon>Bacteria</taxon>
        <taxon>Bacillati</taxon>
        <taxon>Actinomycetota</taxon>
        <taxon>Actinomycetes</taxon>
        <taxon>Pseudonocardiales</taxon>
        <taxon>Pseudonocardiaceae</taxon>
        <taxon>Saccharothrix</taxon>
    </lineage>
</organism>
<proteinExistence type="predicted"/>
<keyword evidence="5" id="KW-1185">Reference proteome</keyword>
<dbReference type="Pfam" id="PF00990">
    <property type="entry name" value="GGDEF"/>
    <property type="match status" value="1"/>
</dbReference>
<evidence type="ECO:0000313" key="2">
    <source>
        <dbReference type="EMBL" id="MBM7814883.1"/>
    </source>
</evidence>
<evidence type="ECO:0000259" key="1">
    <source>
        <dbReference type="PROSITE" id="PS50887"/>
    </source>
</evidence>
<feature type="domain" description="GGDEF" evidence="1">
    <location>
        <begin position="85"/>
        <end position="223"/>
    </location>
</feature>
<reference evidence="3" key="2">
    <citation type="submission" date="2021-04" db="EMBL/GenBank/DDBJ databases">
        <title>Saccharothrix algeriensis WGS.</title>
        <authorList>
            <person name="Stuskova K."/>
            <person name="Hakalova E."/>
            <person name="Tebbal A.B."/>
            <person name="Eichmeier A."/>
        </authorList>
    </citation>
    <scope>NUCLEOTIDE SEQUENCE</scope>
    <source>
        <strain evidence="3">NRRL B-24137</strain>
    </source>
</reference>
<dbReference type="Gene3D" id="3.30.70.270">
    <property type="match status" value="1"/>
</dbReference>
<dbReference type="SUPFAM" id="SSF55073">
    <property type="entry name" value="Nucleotide cyclase"/>
    <property type="match status" value="1"/>
</dbReference>
<dbReference type="InterPro" id="IPR043128">
    <property type="entry name" value="Rev_trsase/Diguanyl_cyclase"/>
</dbReference>
<name>A0A8T8HXE5_9PSEU</name>
<dbReference type="EMBL" id="CP072788">
    <property type="protein sequence ID" value="QTR03158.1"/>
    <property type="molecule type" value="Genomic_DNA"/>
</dbReference>
<evidence type="ECO:0000313" key="4">
    <source>
        <dbReference type="Proteomes" id="UP000671828"/>
    </source>
</evidence>
<evidence type="ECO:0000313" key="5">
    <source>
        <dbReference type="Proteomes" id="UP001195724"/>
    </source>
</evidence>
<dbReference type="AlphaFoldDB" id="A0A8T8HXE5"/>
<reference evidence="2 5" key="1">
    <citation type="submission" date="2021-01" db="EMBL/GenBank/DDBJ databases">
        <title>Sequencing the genomes of 1000 actinobacteria strains.</title>
        <authorList>
            <person name="Klenk H.-P."/>
        </authorList>
    </citation>
    <scope>NUCLEOTIDE SEQUENCE [LARGE SCALE GENOMIC DNA]</scope>
    <source>
        <strain evidence="2 5">DSM 44581</strain>
    </source>
</reference>
<protein>
    <submittedName>
        <fullName evidence="2">Diguanylate cyclase (GGDEF)-like protein</fullName>
    </submittedName>
    <submittedName>
        <fullName evidence="3">GGDEF domain-containing protein</fullName>
    </submittedName>
</protein>